<gene>
    <name evidence="3" type="ORF">AQJ64_14480</name>
</gene>
<evidence type="ECO:0000313" key="4">
    <source>
        <dbReference type="Proteomes" id="UP000052982"/>
    </source>
</evidence>
<comment type="caution">
    <text evidence="3">The sequence shown here is derived from an EMBL/GenBank/DDBJ whole genome shotgun (WGS) entry which is preliminary data.</text>
</comment>
<evidence type="ECO:0000313" key="3">
    <source>
        <dbReference type="EMBL" id="KUN84700.1"/>
    </source>
</evidence>
<dbReference type="EMBL" id="LMWW01000016">
    <property type="protein sequence ID" value="KUN84700.1"/>
    <property type="molecule type" value="Genomic_DNA"/>
</dbReference>
<sequence length="251" mass="25503">MGERLNDGGEPVRRRPHPAGTGPAADTVDQELEALLAEVLRVTGGPVAPPAGSEGELRAVAAFRAARDAGAHTARTRRRDDWRPRTRRSAARSLRATLSVAVASLALGGVAFAAIGSAGGDPADAKRPERSASASEGRSQAPSLTPSPAAPGTPAGRDRPVTAEDTAAHCRAYERVKDRGRALDSTAWQRLVTAAGGEENVEAYCAARTASAENDGGANGKGNGKSNGTGGTTDKGGQQAGKTPKGNAGKQ</sequence>
<feature type="compositionally biased region" description="Gly residues" evidence="1">
    <location>
        <begin position="217"/>
        <end position="234"/>
    </location>
</feature>
<keyword evidence="4" id="KW-1185">Reference proteome</keyword>
<feature type="transmembrane region" description="Helical" evidence="2">
    <location>
        <begin position="93"/>
        <end position="115"/>
    </location>
</feature>
<reference evidence="3 4" key="1">
    <citation type="submission" date="2015-10" db="EMBL/GenBank/DDBJ databases">
        <title>Draft genome sequence of Streptomyces griseoruber DSM 40281, type strain for the species Streptomyces griseoruber.</title>
        <authorList>
            <person name="Ruckert C."/>
            <person name="Winkler A."/>
            <person name="Kalinowski J."/>
            <person name="Kampfer P."/>
            <person name="Glaeser S."/>
        </authorList>
    </citation>
    <scope>NUCLEOTIDE SEQUENCE [LARGE SCALE GENOMIC DNA]</scope>
    <source>
        <strain evidence="3 4">DSM 40281</strain>
    </source>
</reference>
<feature type="region of interest" description="Disordered" evidence="1">
    <location>
        <begin position="66"/>
        <end position="93"/>
    </location>
</feature>
<protein>
    <submittedName>
        <fullName evidence="3">Uncharacterized protein</fullName>
    </submittedName>
</protein>
<dbReference type="Proteomes" id="UP000052982">
    <property type="component" value="Unassembled WGS sequence"/>
</dbReference>
<proteinExistence type="predicted"/>
<dbReference type="OrthoDB" id="4326240at2"/>
<feature type="region of interest" description="Disordered" evidence="1">
    <location>
        <begin position="117"/>
        <end position="169"/>
    </location>
</feature>
<feature type="region of interest" description="Disordered" evidence="1">
    <location>
        <begin position="1"/>
        <end position="27"/>
    </location>
</feature>
<feature type="compositionally biased region" description="Low complexity" evidence="1">
    <location>
        <begin position="141"/>
        <end position="155"/>
    </location>
</feature>
<keyword evidence="2" id="KW-1133">Transmembrane helix</keyword>
<evidence type="ECO:0000256" key="1">
    <source>
        <dbReference type="SAM" id="MobiDB-lite"/>
    </source>
</evidence>
<feature type="region of interest" description="Disordered" evidence="1">
    <location>
        <begin position="210"/>
        <end position="251"/>
    </location>
</feature>
<feature type="compositionally biased region" description="Basic and acidic residues" evidence="1">
    <location>
        <begin position="1"/>
        <end position="13"/>
    </location>
</feature>
<dbReference type="STRING" id="1943.AQJ64_14480"/>
<dbReference type="AlphaFoldDB" id="A0A101T2S2"/>
<accession>A0A101T2S2</accession>
<dbReference type="RefSeq" id="WP_055632028.1">
    <property type="nucleotide sequence ID" value="NZ_JBIRTR010000007.1"/>
</dbReference>
<organism evidence="3 4">
    <name type="scientific">Streptomyces griseoruber</name>
    <dbReference type="NCBI Taxonomy" id="1943"/>
    <lineage>
        <taxon>Bacteria</taxon>
        <taxon>Bacillati</taxon>
        <taxon>Actinomycetota</taxon>
        <taxon>Actinomycetes</taxon>
        <taxon>Kitasatosporales</taxon>
        <taxon>Streptomycetaceae</taxon>
        <taxon>Streptomyces</taxon>
    </lineage>
</organism>
<keyword evidence="2" id="KW-0812">Transmembrane</keyword>
<evidence type="ECO:0000256" key="2">
    <source>
        <dbReference type="SAM" id="Phobius"/>
    </source>
</evidence>
<name>A0A101T2S2_9ACTN</name>
<feature type="compositionally biased region" description="Basic and acidic residues" evidence="1">
    <location>
        <begin position="156"/>
        <end position="169"/>
    </location>
</feature>
<keyword evidence="2" id="KW-0472">Membrane</keyword>